<dbReference type="EMBL" id="CAJPUY010000004">
    <property type="protein sequence ID" value="CAG2134112.1"/>
    <property type="molecule type" value="Genomic_DNA"/>
</dbReference>
<organism evidence="2 3">
    <name type="scientific">Cupriavidus yeoncheonensis</name>
    <dbReference type="NCBI Taxonomy" id="1462994"/>
    <lineage>
        <taxon>Bacteria</taxon>
        <taxon>Pseudomonadati</taxon>
        <taxon>Pseudomonadota</taxon>
        <taxon>Betaproteobacteria</taxon>
        <taxon>Burkholderiales</taxon>
        <taxon>Burkholderiaceae</taxon>
        <taxon>Cupriavidus</taxon>
    </lineage>
</organism>
<evidence type="ECO:0000313" key="2">
    <source>
        <dbReference type="EMBL" id="CAG2134112.1"/>
    </source>
</evidence>
<proteinExistence type="predicted"/>
<reference evidence="2" key="1">
    <citation type="submission" date="2021-03" db="EMBL/GenBank/DDBJ databases">
        <authorList>
            <person name="Peeters C."/>
        </authorList>
    </citation>
    <scope>NUCLEOTIDE SEQUENCE</scope>
    <source>
        <strain evidence="2">LMG 31506</strain>
    </source>
</reference>
<keyword evidence="3" id="KW-1185">Reference proteome</keyword>
<evidence type="ECO:0000313" key="3">
    <source>
        <dbReference type="Proteomes" id="UP000672934"/>
    </source>
</evidence>
<dbReference type="InterPro" id="IPR036390">
    <property type="entry name" value="WH_DNA-bd_sf"/>
</dbReference>
<name>A0A916IR72_9BURK</name>
<dbReference type="RefSeq" id="WP_211946308.1">
    <property type="nucleotide sequence ID" value="NZ_CAJPUY010000004.1"/>
</dbReference>
<dbReference type="AlphaFoldDB" id="A0A916IR72"/>
<gene>
    <name evidence="2" type="ORF">LMG31506_01304</name>
</gene>
<dbReference type="InterPro" id="IPR005471">
    <property type="entry name" value="Tscrpt_reg_IclR_N"/>
</dbReference>
<comment type="caution">
    <text evidence="2">The sequence shown here is derived from an EMBL/GenBank/DDBJ whole genome shotgun (WGS) entry which is preliminary data.</text>
</comment>
<dbReference type="Pfam" id="PF09339">
    <property type="entry name" value="HTH_IclR"/>
    <property type="match status" value="1"/>
</dbReference>
<dbReference type="SUPFAM" id="SSF46785">
    <property type="entry name" value="Winged helix' DNA-binding domain"/>
    <property type="match status" value="1"/>
</dbReference>
<feature type="domain" description="HTH iclR-type" evidence="1">
    <location>
        <begin position="31"/>
        <end position="67"/>
    </location>
</feature>
<dbReference type="InterPro" id="IPR036388">
    <property type="entry name" value="WH-like_DNA-bd_sf"/>
</dbReference>
<dbReference type="Proteomes" id="UP000672934">
    <property type="component" value="Unassembled WGS sequence"/>
</dbReference>
<protein>
    <recommendedName>
        <fullName evidence="1">HTH iclR-type domain-containing protein</fullName>
    </recommendedName>
</protein>
<accession>A0A916IR72</accession>
<evidence type="ECO:0000259" key="1">
    <source>
        <dbReference type="Pfam" id="PF09339"/>
    </source>
</evidence>
<sequence length="96" mass="9974">MADEKAQSEPTGEIDPAIVDVLLVLGQAGIEAAGGPWSLARIAKRAQLPMSVLRRVLTQLESAGLAEVSIEENGRGHASLTPEGAALAAQWFSDPA</sequence>
<dbReference type="GO" id="GO:0003677">
    <property type="term" value="F:DNA binding"/>
    <property type="evidence" value="ECO:0007669"/>
    <property type="project" value="InterPro"/>
</dbReference>
<dbReference type="GO" id="GO:0006355">
    <property type="term" value="P:regulation of DNA-templated transcription"/>
    <property type="evidence" value="ECO:0007669"/>
    <property type="project" value="InterPro"/>
</dbReference>
<dbReference type="Gene3D" id="1.10.10.10">
    <property type="entry name" value="Winged helix-like DNA-binding domain superfamily/Winged helix DNA-binding domain"/>
    <property type="match status" value="1"/>
</dbReference>